<dbReference type="CDD" id="cd03809">
    <property type="entry name" value="GT4_MtfB-like"/>
    <property type="match status" value="1"/>
</dbReference>
<dbReference type="KEGG" id="npy:NPRO_06940"/>
<evidence type="ECO:0000313" key="5">
    <source>
        <dbReference type="Proteomes" id="UP000662873"/>
    </source>
</evidence>
<dbReference type="InterPro" id="IPR001296">
    <property type="entry name" value="Glyco_trans_1"/>
</dbReference>
<dbReference type="GO" id="GO:0016757">
    <property type="term" value="F:glycosyltransferase activity"/>
    <property type="evidence" value="ECO:0007669"/>
    <property type="project" value="InterPro"/>
</dbReference>
<sequence>MDPLIVAIDARLAGKDFTGDSTYWTGLLHGMSQVESDFRLLLFSNASKPERIPDDPRFEWIVLSSMSSRLWSLVRFPLVARRRGARVLHTQYNVSFLAGPRAVTTVHDASFFLEPSWFRPIDRVLLQRGVPSSVRRAAKVVTVSETSKRDIVRFMPEAASKIAVTPLACNIEVSPMPREEALKVVAEMGIEPPFLLAVGTRWPRKNLQLAFGAARLLPRTLPHSLVVAGKAGWGPEEIHERIRLCGYVEGHQLNALYSTADLLLVPSKYEGFGLTLLEGFACGCPVVCSAGGSLPEVAGDAALVIDSWSAGDWARDIENLVGDSSKLAAMREAGRRREKSFSWKRTAELTLEAYKEAAR</sequence>
<dbReference type="PANTHER" id="PTHR46401">
    <property type="entry name" value="GLYCOSYLTRANSFERASE WBBK-RELATED"/>
    <property type="match status" value="1"/>
</dbReference>
<proteinExistence type="predicted"/>
<reference evidence="4" key="1">
    <citation type="journal article" name="DNA Res.">
        <title>The physiological potential of anammox bacteria as revealed by their core genome structure.</title>
        <authorList>
            <person name="Okubo T."/>
            <person name="Toyoda A."/>
            <person name="Fukuhara K."/>
            <person name="Uchiyama I."/>
            <person name="Harigaya Y."/>
            <person name="Kuroiwa M."/>
            <person name="Suzuki T."/>
            <person name="Murakami Y."/>
            <person name="Suwa Y."/>
            <person name="Takami H."/>
        </authorList>
    </citation>
    <scope>NUCLEOTIDE SEQUENCE</scope>
    <source>
        <strain evidence="4">317325-2</strain>
    </source>
</reference>
<evidence type="ECO:0000259" key="2">
    <source>
        <dbReference type="Pfam" id="PF00534"/>
    </source>
</evidence>
<dbReference type="AlphaFoldDB" id="A0A809R6H7"/>
<name>A0A809R6H7_9BACT</name>
<gene>
    <name evidence="4" type="ORF">NPRO_06940</name>
</gene>
<feature type="domain" description="Glycosyl transferase family 1" evidence="2">
    <location>
        <begin position="191"/>
        <end position="337"/>
    </location>
</feature>
<dbReference type="Proteomes" id="UP000662873">
    <property type="component" value="Chromosome"/>
</dbReference>
<dbReference type="Pfam" id="PF13439">
    <property type="entry name" value="Glyco_transf_4"/>
    <property type="match status" value="1"/>
</dbReference>
<evidence type="ECO:0000313" key="4">
    <source>
        <dbReference type="EMBL" id="BBO23099.1"/>
    </source>
</evidence>
<feature type="domain" description="Glycosyltransferase subfamily 4-like N-terminal" evidence="3">
    <location>
        <begin position="51"/>
        <end position="170"/>
    </location>
</feature>
<dbReference type="GO" id="GO:0009103">
    <property type="term" value="P:lipopolysaccharide biosynthetic process"/>
    <property type="evidence" value="ECO:0007669"/>
    <property type="project" value="TreeGrafter"/>
</dbReference>
<accession>A0A809R6H7</accession>
<dbReference type="Gene3D" id="3.40.50.2000">
    <property type="entry name" value="Glycogen Phosphorylase B"/>
    <property type="match status" value="2"/>
</dbReference>
<organism evidence="4 5">
    <name type="scientific">Candidatus Nitrosymbiomonas proteolyticus</name>
    <dbReference type="NCBI Taxonomy" id="2608984"/>
    <lineage>
        <taxon>Bacteria</taxon>
        <taxon>Bacillati</taxon>
        <taxon>Armatimonadota</taxon>
        <taxon>Armatimonadota incertae sedis</taxon>
        <taxon>Candidatus Nitrosymbiomonas</taxon>
    </lineage>
</organism>
<dbReference type="PANTHER" id="PTHR46401:SF2">
    <property type="entry name" value="GLYCOSYLTRANSFERASE WBBK-RELATED"/>
    <property type="match status" value="1"/>
</dbReference>
<dbReference type="Pfam" id="PF00534">
    <property type="entry name" value="Glycos_transf_1"/>
    <property type="match status" value="1"/>
</dbReference>
<keyword evidence="1 4" id="KW-0808">Transferase</keyword>
<evidence type="ECO:0000259" key="3">
    <source>
        <dbReference type="Pfam" id="PF13439"/>
    </source>
</evidence>
<dbReference type="EMBL" id="AP021858">
    <property type="protein sequence ID" value="BBO23099.1"/>
    <property type="molecule type" value="Genomic_DNA"/>
</dbReference>
<protein>
    <submittedName>
        <fullName evidence="4">Glycosyl transferase family 1</fullName>
    </submittedName>
</protein>
<dbReference type="SUPFAM" id="SSF53756">
    <property type="entry name" value="UDP-Glycosyltransferase/glycogen phosphorylase"/>
    <property type="match status" value="1"/>
</dbReference>
<dbReference type="InterPro" id="IPR028098">
    <property type="entry name" value="Glyco_trans_4-like_N"/>
</dbReference>
<evidence type="ECO:0000256" key="1">
    <source>
        <dbReference type="ARBA" id="ARBA00022679"/>
    </source>
</evidence>